<dbReference type="AlphaFoldDB" id="A0A0R2CN10"/>
<evidence type="ECO:0000313" key="3">
    <source>
        <dbReference type="Proteomes" id="UP000051638"/>
    </source>
</evidence>
<accession>A0A0R2CN10</accession>
<dbReference type="STRING" id="1423796.FC24_GL000905"/>
<sequence>MNEIITYLLNLALENHINIEATRALSCETPSLVIADQHKIIINLNWHNQKELPFQIAHEISHLLNHDDGVLYYTAFSFKSKIEAAANSTAIELLADYYCDNFVVNDINPVEFMEVFGIPQNLEHQVTNKLNKMSDI</sequence>
<protein>
    <recommendedName>
        <fullName evidence="1">IrrE N-terminal-like domain-containing protein</fullName>
    </recommendedName>
</protein>
<dbReference type="RefSeq" id="WP_057874908.1">
    <property type="nucleotide sequence ID" value="NZ_AYYI01000105.1"/>
</dbReference>
<evidence type="ECO:0000259" key="1">
    <source>
        <dbReference type="Pfam" id="PF06114"/>
    </source>
</evidence>
<evidence type="ECO:0000313" key="2">
    <source>
        <dbReference type="EMBL" id="KRM92887.1"/>
    </source>
</evidence>
<organism evidence="2 3">
    <name type="scientific">Loigolactobacillus rennini DSM 20253</name>
    <dbReference type="NCBI Taxonomy" id="1423796"/>
    <lineage>
        <taxon>Bacteria</taxon>
        <taxon>Bacillati</taxon>
        <taxon>Bacillota</taxon>
        <taxon>Bacilli</taxon>
        <taxon>Lactobacillales</taxon>
        <taxon>Lactobacillaceae</taxon>
        <taxon>Loigolactobacillus</taxon>
    </lineage>
</organism>
<dbReference type="InterPro" id="IPR010359">
    <property type="entry name" value="IrrE_HExxH"/>
</dbReference>
<dbReference type="Pfam" id="PF06114">
    <property type="entry name" value="Peptidase_M78"/>
    <property type="match status" value="1"/>
</dbReference>
<dbReference type="Gene3D" id="1.10.10.2910">
    <property type="match status" value="1"/>
</dbReference>
<comment type="caution">
    <text evidence="2">The sequence shown here is derived from an EMBL/GenBank/DDBJ whole genome shotgun (WGS) entry which is preliminary data.</text>
</comment>
<proteinExistence type="predicted"/>
<reference evidence="2 3" key="1">
    <citation type="journal article" date="2015" name="Genome Announc.">
        <title>Expanding the biotechnology potential of lactobacilli through comparative genomics of 213 strains and associated genera.</title>
        <authorList>
            <person name="Sun Z."/>
            <person name="Harris H.M."/>
            <person name="McCann A."/>
            <person name="Guo C."/>
            <person name="Argimon S."/>
            <person name="Zhang W."/>
            <person name="Yang X."/>
            <person name="Jeffery I.B."/>
            <person name="Cooney J.C."/>
            <person name="Kagawa T.F."/>
            <person name="Liu W."/>
            <person name="Song Y."/>
            <person name="Salvetti E."/>
            <person name="Wrobel A."/>
            <person name="Rasinkangas P."/>
            <person name="Parkhill J."/>
            <person name="Rea M.C."/>
            <person name="O'Sullivan O."/>
            <person name="Ritari J."/>
            <person name="Douillard F.P."/>
            <person name="Paul Ross R."/>
            <person name="Yang R."/>
            <person name="Briner A.E."/>
            <person name="Felis G.E."/>
            <person name="de Vos W.M."/>
            <person name="Barrangou R."/>
            <person name="Klaenhammer T.R."/>
            <person name="Caufield P.W."/>
            <person name="Cui Y."/>
            <person name="Zhang H."/>
            <person name="O'Toole P.W."/>
        </authorList>
    </citation>
    <scope>NUCLEOTIDE SEQUENCE [LARGE SCALE GENOMIC DNA]</scope>
    <source>
        <strain evidence="2 3">DSM 20253</strain>
    </source>
</reference>
<dbReference type="Proteomes" id="UP000051638">
    <property type="component" value="Unassembled WGS sequence"/>
</dbReference>
<dbReference type="EMBL" id="AYYI01000105">
    <property type="protein sequence ID" value="KRM92887.1"/>
    <property type="molecule type" value="Genomic_DNA"/>
</dbReference>
<dbReference type="PATRIC" id="fig|1423796.3.peg.926"/>
<keyword evidence="3" id="KW-1185">Reference proteome</keyword>
<gene>
    <name evidence="2" type="ORF">FC24_GL000905</name>
</gene>
<dbReference type="OrthoDB" id="2300474at2"/>
<feature type="domain" description="IrrE N-terminal-like" evidence="1">
    <location>
        <begin position="38"/>
        <end position="94"/>
    </location>
</feature>
<name>A0A0R2CN10_9LACO</name>